<dbReference type="EMBL" id="JAOVQN010000028">
    <property type="protein sequence ID" value="MCU9840096.1"/>
    <property type="molecule type" value="Genomic_DNA"/>
</dbReference>
<organism evidence="1 2">
    <name type="scientific">Ruegeria marisflavi</name>
    <dbReference type="NCBI Taxonomy" id="2984152"/>
    <lineage>
        <taxon>Bacteria</taxon>
        <taxon>Pseudomonadati</taxon>
        <taxon>Pseudomonadota</taxon>
        <taxon>Alphaproteobacteria</taxon>
        <taxon>Rhodobacterales</taxon>
        <taxon>Roseobacteraceae</taxon>
        <taxon>Ruegeria</taxon>
    </lineage>
</organism>
<dbReference type="RefSeq" id="WP_263389981.1">
    <property type="nucleotide sequence ID" value="NZ_JAOVQN010000028.1"/>
</dbReference>
<gene>
    <name evidence="1" type="ORF">OEZ49_20225</name>
</gene>
<proteinExistence type="predicted"/>
<evidence type="ECO:0000313" key="2">
    <source>
        <dbReference type="Proteomes" id="UP001321014"/>
    </source>
</evidence>
<dbReference type="Proteomes" id="UP001321014">
    <property type="component" value="Unassembled WGS sequence"/>
</dbReference>
<keyword evidence="2" id="KW-1185">Reference proteome</keyword>
<reference evidence="1 2" key="1">
    <citation type="submission" date="2022-10" db="EMBL/GenBank/DDBJ databases">
        <title>Ruegeria sp. nov., isolated from ocean surface water.</title>
        <authorList>
            <person name="He W."/>
            <person name="Wang L."/>
            <person name="Zhang D.-F."/>
        </authorList>
    </citation>
    <scope>NUCLEOTIDE SEQUENCE [LARGE SCALE GENOMIC DNA]</scope>
    <source>
        <strain evidence="1 2">WL0004</strain>
    </source>
</reference>
<accession>A0ABT2WVZ7</accession>
<evidence type="ECO:0000313" key="1">
    <source>
        <dbReference type="EMBL" id="MCU9840096.1"/>
    </source>
</evidence>
<protein>
    <submittedName>
        <fullName evidence="1">Uncharacterized protein</fullName>
    </submittedName>
</protein>
<comment type="caution">
    <text evidence="1">The sequence shown here is derived from an EMBL/GenBank/DDBJ whole genome shotgun (WGS) entry which is preliminary data.</text>
</comment>
<sequence length="65" mass="7130">MQRLAAKVGLEPLFAIALPSLNDGKPQQLLSYLQALPRMLVGRQSEKLIVTTELIAIKSDVATNR</sequence>
<name>A0ABT2WVZ7_9RHOB</name>